<evidence type="ECO:0000256" key="1">
    <source>
        <dbReference type="SAM" id="MobiDB-lite"/>
    </source>
</evidence>
<evidence type="ECO:0000313" key="3">
    <source>
        <dbReference type="Proteomes" id="UP000323011"/>
    </source>
</evidence>
<feature type="region of interest" description="Disordered" evidence="1">
    <location>
        <begin position="363"/>
        <end position="385"/>
    </location>
</feature>
<gene>
    <name evidence="2" type="ORF">FNF29_03928</name>
</gene>
<sequence length="506" mass="49068">MSGVDVVSLLGASLRGKMDGEAVSVADALQGAQLVGIFSAHMSQEASQEVAEALACVLAEVNGAEAPATAAVADGAAAAESKEEAPPAPAAHRFAVVVLPQDVAPEASAVMEGVPGAFVPDCSKAELVSGEVALRRRLGLSMAVRIPELLLVDAATGRLVSSSAGSAAIEGRLTRESFPAGWRGNVFVAGTPVAVVGGSARVSAASLLRCGLFPGDPVTVRSLRTGASLCLAAGGRDEAAEADVAALGSAPATSLDVGEDDVVVLPAAVMAALGAVEGSDVAIEHSSEPSEATAVEVLPLPSAGSSEEGSSAAGSGGAGGEAEEVAVAKEVFGLGRRDAGATVAAALASAMAGAGAVSGASAASAGGGGGVGGGEPDVPSQAADAEAAATAAASLESLVGAGGVPDWLLEHVKRSDCAHALATAGQVHMLRRRGAAPDACPSPAELIARSCGAGDPSEAPRARVVRFAEAAAGAYCGFVVSAIEPKDFCVRVGPAAEVRAGGSAQA</sequence>
<comment type="caution">
    <text evidence="2">The sequence shown here is derived from an EMBL/GenBank/DDBJ whole genome shotgun (WGS) entry which is preliminary data.</text>
</comment>
<reference evidence="2 3" key="1">
    <citation type="submission" date="2019-07" db="EMBL/GenBank/DDBJ databases">
        <title>Genomes of Cafeteria roenbergensis.</title>
        <authorList>
            <person name="Fischer M.G."/>
            <person name="Hackl T."/>
            <person name="Roman M."/>
        </authorList>
    </citation>
    <scope>NUCLEOTIDE SEQUENCE [LARGE SCALE GENOMIC DNA]</scope>
    <source>
        <strain evidence="2 3">BVI</strain>
    </source>
</reference>
<organism evidence="2 3">
    <name type="scientific">Cafeteria roenbergensis</name>
    <name type="common">Marine flagellate</name>
    <dbReference type="NCBI Taxonomy" id="33653"/>
    <lineage>
        <taxon>Eukaryota</taxon>
        <taxon>Sar</taxon>
        <taxon>Stramenopiles</taxon>
        <taxon>Bigyra</taxon>
        <taxon>Opalozoa</taxon>
        <taxon>Bicosoecida</taxon>
        <taxon>Cafeteriaceae</taxon>
        <taxon>Cafeteria</taxon>
    </lineage>
</organism>
<dbReference type="Proteomes" id="UP000323011">
    <property type="component" value="Unassembled WGS sequence"/>
</dbReference>
<dbReference type="AlphaFoldDB" id="A0A5A8CH21"/>
<evidence type="ECO:0000313" key="2">
    <source>
        <dbReference type="EMBL" id="KAA0152362.1"/>
    </source>
</evidence>
<protein>
    <submittedName>
        <fullName evidence="2">Uncharacterized protein</fullName>
    </submittedName>
</protein>
<accession>A0A5A8CH21</accession>
<dbReference type="EMBL" id="VLTN01000021">
    <property type="protein sequence ID" value="KAA0152362.1"/>
    <property type="molecule type" value="Genomic_DNA"/>
</dbReference>
<feature type="compositionally biased region" description="Gly residues" evidence="1">
    <location>
        <begin position="365"/>
        <end position="375"/>
    </location>
</feature>
<proteinExistence type="predicted"/>
<name>A0A5A8CH21_CAFRO</name>
<keyword evidence="3" id="KW-1185">Reference proteome</keyword>